<proteinExistence type="predicted"/>
<accession>E3T6U5</accession>
<dbReference type="EMBL" id="GU260709">
    <property type="protein sequence ID" value="ADC36039.1"/>
    <property type="molecule type" value="Genomic_DNA"/>
</dbReference>
<organism evidence="2">
    <name type="scientific">uncultured bacterium 270</name>
    <dbReference type="NCBI Taxonomy" id="698387"/>
    <lineage>
        <taxon>Bacteria</taxon>
        <taxon>environmental samples</taxon>
    </lineage>
</organism>
<protein>
    <submittedName>
        <fullName evidence="2">Uncharacterized protein</fullName>
    </submittedName>
</protein>
<name>E3T6U5_9BACT</name>
<dbReference type="AlphaFoldDB" id="E3T6U5"/>
<feature type="region of interest" description="Disordered" evidence="1">
    <location>
        <begin position="1"/>
        <end position="22"/>
    </location>
</feature>
<sequence length="145" mass="15698">MARLADHGSGVQAAQQSEEAADATRVEFERWWQLNEQRPKRIAEPDNFAQELLQRVARTGQRALVGYQLRDLDGEAEGRGHSSGPAPVDRLGVRPVEGAVDLGRVQPARVALELRACRGKAAAMDARDVPAGAADIGGHAREQSR</sequence>
<evidence type="ECO:0000313" key="2">
    <source>
        <dbReference type="EMBL" id="ADC36039.1"/>
    </source>
</evidence>
<reference evidence="2" key="2">
    <citation type="journal article" date="2010" name="Appl. Environ. Microbiol.">
        <title>Comparative analysis of acidobacterial genomic fragments from terrestrial and aquatic metagenomic libraries, with emphasis on acidobacteria subdivision 6.</title>
        <authorList>
            <person name="Kielak A.M."/>
            <person name="van Veen J.A."/>
            <person name="Kowalchuk G.A."/>
        </authorList>
    </citation>
    <scope>NUCLEOTIDE SEQUENCE</scope>
</reference>
<reference evidence="2" key="1">
    <citation type="submission" date="2009-12" db="EMBL/GenBank/DDBJ databases">
        <authorList>
            <person name="Kielak A."/>
            <person name="van Veen J.A."/>
            <person name="Kowalchuk G.A."/>
        </authorList>
    </citation>
    <scope>NUCLEOTIDE SEQUENCE</scope>
</reference>
<evidence type="ECO:0000256" key="1">
    <source>
        <dbReference type="SAM" id="MobiDB-lite"/>
    </source>
</evidence>